<gene>
    <name evidence="1" type="ORF">C2G38_2065918</name>
</gene>
<protein>
    <submittedName>
        <fullName evidence="1">Uncharacterized protein</fullName>
    </submittedName>
</protein>
<keyword evidence="2" id="KW-1185">Reference proteome</keyword>
<reference evidence="1 2" key="1">
    <citation type="submission" date="2018-06" db="EMBL/GenBank/DDBJ databases">
        <title>Comparative genomics reveals the genomic features of Rhizophagus irregularis, R. cerebriforme, R. diaphanum and Gigaspora rosea, and their symbiotic lifestyle signature.</title>
        <authorList>
            <person name="Morin E."/>
            <person name="San Clemente H."/>
            <person name="Chen E.C.H."/>
            <person name="De La Providencia I."/>
            <person name="Hainaut M."/>
            <person name="Kuo A."/>
            <person name="Kohler A."/>
            <person name="Murat C."/>
            <person name="Tang N."/>
            <person name="Roy S."/>
            <person name="Loubradou J."/>
            <person name="Henrissat B."/>
            <person name="Grigoriev I.V."/>
            <person name="Corradi N."/>
            <person name="Roux C."/>
            <person name="Martin F.M."/>
        </authorList>
    </citation>
    <scope>NUCLEOTIDE SEQUENCE [LARGE SCALE GENOMIC DNA]</scope>
    <source>
        <strain evidence="1 2">DAOM 194757</strain>
    </source>
</reference>
<dbReference type="Proteomes" id="UP000266673">
    <property type="component" value="Unassembled WGS sequence"/>
</dbReference>
<name>A0A397W196_9GLOM</name>
<comment type="caution">
    <text evidence="1">The sequence shown here is derived from an EMBL/GenBank/DDBJ whole genome shotgun (WGS) entry which is preliminary data.</text>
</comment>
<organism evidence="1 2">
    <name type="scientific">Gigaspora rosea</name>
    <dbReference type="NCBI Taxonomy" id="44941"/>
    <lineage>
        <taxon>Eukaryota</taxon>
        <taxon>Fungi</taxon>
        <taxon>Fungi incertae sedis</taxon>
        <taxon>Mucoromycota</taxon>
        <taxon>Glomeromycotina</taxon>
        <taxon>Glomeromycetes</taxon>
        <taxon>Diversisporales</taxon>
        <taxon>Gigasporaceae</taxon>
        <taxon>Gigaspora</taxon>
    </lineage>
</organism>
<evidence type="ECO:0000313" key="2">
    <source>
        <dbReference type="Proteomes" id="UP000266673"/>
    </source>
</evidence>
<proteinExistence type="predicted"/>
<dbReference type="EMBL" id="QKWP01000150">
    <property type="protein sequence ID" value="RIB26073.1"/>
    <property type="molecule type" value="Genomic_DNA"/>
</dbReference>
<accession>A0A397W196</accession>
<sequence length="69" mass="7803">MCNIIHVCLLDNDSVMVNFSGCLADLIIAELNLWLQLTFFCRVLIAFSASFMSSTFPNKFIFGMITFTI</sequence>
<dbReference type="AlphaFoldDB" id="A0A397W196"/>
<evidence type="ECO:0000313" key="1">
    <source>
        <dbReference type="EMBL" id="RIB26073.1"/>
    </source>
</evidence>